<reference evidence="2 3" key="1">
    <citation type="submission" date="2022-03" db="EMBL/GenBank/DDBJ databases">
        <authorList>
            <person name="Macdonald S."/>
            <person name="Ahmed S."/>
            <person name="Newling K."/>
        </authorList>
    </citation>
    <scope>NUCLEOTIDE SEQUENCE [LARGE SCALE GENOMIC DNA]</scope>
</reference>
<dbReference type="EMBL" id="CAKOAT010052932">
    <property type="protein sequence ID" value="CAH8299328.1"/>
    <property type="molecule type" value="Genomic_DNA"/>
</dbReference>
<protein>
    <submittedName>
        <fullName evidence="2">Uncharacterized protein</fullName>
    </submittedName>
</protein>
<dbReference type="CDD" id="cd00107">
    <property type="entry name" value="Knot1"/>
    <property type="match status" value="1"/>
</dbReference>
<evidence type="ECO:0000313" key="2">
    <source>
        <dbReference type="EMBL" id="CAH8299328.1"/>
    </source>
</evidence>
<evidence type="ECO:0000313" key="3">
    <source>
        <dbReference type="Proteomes" id="UP001642260"/>
    </source>
</evidence>
<evidence type="ECO:0000256" key="1">
    <source>
        <dbReference type="SAM" id="SignalP"/>
    </source>
</evidence>
<dbReference type="InterPro" id="IPR003614">
    <property type="entry name" value="Knottins"/>
</dbReference>
<proteinExistence type="predicted"/>
<comment type="caution">
    <text evidence="2">The sequence shown here is derived from an EMBL/GenBank/DDBJ whole genome shotgun (WGS) entry which is preliminary data.</text>
</comment>
<dbReference type="Proteomes" id="UP001642260">
    <property type="component" value="Unassembled WGS sequence"/>
</dbReference>
<keyword evidence="3" id="KW-1185">Reference proteome</keyword>
<feature type="signal peptide" evidence="1">
    <location>
        <begin position="1"/>
        <end position="27"/>
    </location>
</feature>
<organism evidence="2 3">
    <name type="scientific">Eruca vesicaria subsp. sativa</name>
    <name type="common">Garden rocket</name>
    <name type="synonym">Eruca sativa</name>
    <dbReference type="NCBI Taxonomy" id="29727"/>
    <lineage>
        <taxon>Eukaryota</taxon>
        <taxon>Viridiplantae</taxon>
        <taxon>Streptophyta</taxon>
        <taxon>Embryophyta</taxon>
        <taxon>Tracheophyta</taxon>
        <taxon>Spermatophyta</taxon>
        <taxon>Magnoliopsida</taxon>
        <taxon>eudicotyledons</taxon>
        <taxon>Gunneridae</taxon>
        <taxon>Pentapetalae</taxon>
        <taxon>rosids</taxon>
        <taxon>malvids</taxon>
        <taxon>Brassicales</taxon>
        <taxon>Brassicaceae</taxon>
        <taxon>Brassiceae</taxon>
        <taxon>Eruca</taxon>
    </lineage>
</organism>
<sequence length="92" mass="9603">MTTNKFSSLILSLLMVTALFLMPIISGQMVPCLPGPCTNSAACNSACKSKGYKGGACVKMNVGEKSGACCCKPNFESQDSSISHDPNVLIPN</sequence>
<name>A0ABC8IV63_ERUVS</name>
<dbReference type="AlphaFoldDB" id="A0ABC8IV63"/>
<gene>
    <name evidence="2" type="ORF">ERUC_LOCUS2535</name>
</gene>
<accession>A0ABC8IV63</accession>
<feature type="chain" id="PRO_5044748528" evidence="1">
    <location>
        <begin position="28"/>
        <end position="92"/>
    </location>
</feature>
<keyword evidence="1" id="KW-0732">Signal</keyword>